<feature type="compositionally biased region" description="Basic and acidic residues" evidence="16">
    <location>
        <begin position="362"/>
        <end position="371"/>
    </location>
</feature>
<dbReference type="InterPro" id="IPR049892">
    <property type="entry name" value="AA9"/>
</dbReference>
<feature type="compositionally biased region" description="Low complexity" evidence="16">
    <location>
        <begin position="317"/>
        <end position="327"/>
    </location>
</feature>
<comment type="similarity">
    <text evidence="13">Belongs to the polysaccharide monooxygenase AA9 family.</text>
</comment>
<protein>
    <recommendedName>
        <fullName evidence="15">lytic cellulose monooxygenase (C4-dehydrogenating)</fullName>
        <ecNumber evidence="15">1.14.99.56</ecNumber>
    </recommendedName>
</protein>
<keyword evidence="18" id="KW-0378">Hydrolase</keyword>
<gene>
    <name evidence="18" type="ORF">QBC47DRAFT_371419</name>
</gene>
<keyword evidence="19" id="KW-1185">Reference proteome</keyword>
<dbReference type="AlphaFoldDB" id="A0AAJ0BJ77"/>
<dbReference type="PANTHER" id="PTHR33353">
    <property type="entry name" value="PUTATIVE (AFU_ORTHOLOGUE AFUA_1G12560)-RELATED"/>
    <property type="match status" value="1"/>
</dbReference>
<dbReference type="PANTHER" id="PTHR33353:SF32">
    <property type="entry name" value="ENDO-BETA-1,4-GLUCANASE D"/>
    <property type="match status" value="1"/>
</dbReference>
<dbReference type="GO" id="GO:0005576">
    <property type="term" value="C:extracellular region"/>
    <property type="evidence" value="ECO:0007669"/>
    <property type="project" value="UniProtKB-SubCell"/>
</dbReference>
<evidence type="ECO:0000256" key="14">
    <source>
        <dbReference type="ARBA" id="ARBA00045077"/>
    </source>
</evidence>
<dbReference type="Proteomes" id="UP001239445">
    <property type="component" value="Unassembled WGS sequence"/>
</dbReference>
<keyword evidence="6" id="KW-0136">Cellulose degradation</keyword>
<keyword evidence="7" id="KW-0560">Oxidoreductase</keyword>
<evidence type="ECO:0000256" key="11">
    <source>
        <dbReference type="ARBA" id="ARBA00023277"/>
    </source>
</evidence>
<dbReference type="GO" id="GO:0004497">
    <property type="term" value="F:monooxygenase activity"/>
    <property type="evidence" value="ECO:0007669"/>
    <property type="project" value="UniProtKB-KW"/>
</dbReference>
<evidence type="ECO:0000256" key="1">
    <source>
        <dbReference type="ARBA" id="ARBA00001973"/>
    </source>
</evidence>
<dbReference type="EMBL" id="MU839828">
    <property type="protein sequence ID" value="KAK1759260.1"/>
    <property type="molecule type" value="Genomic_DNA"/>
</dbReference>
<evidence type="ECO:0000256" key="16">
    <source>
        <dbReference type="SAM" id="MobiDB-lite"/>
    </source>
</evidence>
<feature type="domain" description="Auxiliary Activity family 9 catalytic" evidence="17">
    <location>
        <begin position="1"/>
        <end position="124"/>
    </location>
</feature>
<keyword evidence="8" id="KW-0186">Copper</keyword>
<feature type="compositionally biased region" description="Polar residues" evidence="16">
    <location>
        <begin position="331"/>
        <end position="340"/>
    </location>
</feature>
<keyword evidence="5" id="KW-0732">Signal</keyword>
<keyword evidence="12" id="KW-0624">Polysaccharide degradation</keyword>
<keyword evidence="4" id="KW-0479">Metal-binding</keyword>
<comment type="catalytic activity">
    <reaction evidence="14">
        <text>[(1-&gt;4)-beta-D-glucosyl]n+m + reduced acceptor + O2 = 4-dehydro-beta-D-glucosyl-[(1-&gt;4)-beta-D-glucosyl]n-1 + [(1-&gt;4)-beta-D-glucosyl]m + acceptor + H2O.</text>
        <dbReference type="EC" id="1.14.99.56"/>
    </reaction>
</comment>
<evidence type="ECO:0000313" key="18">
    <source>
        <dbReference type="EMBL" id="KAK1759260.1"/>
    </source>
</evidence>
<comment type="caution">
    <text evidence="18">The sequence shown here is derived from an EMBL/GenBank/DDBJ whole genome shotgun (WGS) entry which is preliminary data.</text>
</comment>
<name>A0AAJ0BJ77_9PEZI</name>
<evidence type="ECO:0000256" key="13">
    <source>
        <dbReference type="ARBA" id="ARBA00044502"/>
    </source>
</evidence>
<evidence type="ECO:0000256" key="4">
    <source>
        <dbReference type="ARBA" id="ARBA00022723"/>
    </source>
</evidence>
<dbReference type="EC" id="1.14.99.56" evidence="15"/>
<evidence type="ECO:0000256" key="5">
    <source>
        <dbReference type="ARBA" id="ARBA00022729"/>
    </source>
</evidence>
<evidence type="ECO:0000313" key="19">
    <source>
        <dbReference type="Proteomes" id="UP001239445"/>
    </source>
</evidence>
<dbReference type="GO" id="GO:0016787">
    <property type="term" value="F:hydrolase activity"/>
    <property type="evidence" value="ECO:0007669"/>
    <property type="project" value="UniProtKB-KW"/>
</dbReference>
<comment type="subcellular location">
    <subcellularLocation>
        <location evidence="2">Secreted</location>
    </subcellularLocation>
</comment>
<dbReference type="GO" id="GO:0030245">
    <property type="term" value="P:cellulose catabolic process"/>
    <property type="evidence" value="ECO:0007669"/>
    <property type="project" value="UniProtKB-KW"/>
</dbReference>
<sequence>MAVYLRPMASQSDNINSDGWFKIWDGGYDAATKKFADEKVMAAGDGLFSVDLPSGLPRGEYLARAEIIALHNYLDPQFFVGCAQVFVESDVTGTLSIPEGSRVKIPGYLTGSEKGLKVNIWEKIPTPYVIPGPPVYFPTAAPSSSTKGATSVSSSNGNGNKTEPEGVGIPPTCLLKNANWCGVEVPAYKNENGCWAASDNCYKQADACYKSAPPSGSKNCDVWTAKKCDALRDSCSARRFKGPEKVVLQEVFAHPVPVTKVPDAVAPVGTAVGSVSGGAGGGGGGGKAPKEVDAGSGSGAGYVTGSGSGSGVGSAAGGPSASAAGIAEKVSGSSAAQAQPSVYVGGGVAGAKKASSCSRPARHVEGKRWSA</sequence>
<evidence type="ECO:0000256" key="3">
    <source>
        <dbReference type="ARBA" id="ARBA00022525"/>
    </source>
</evidence>
<keyword evidence="11" id="KW-0119">Carbohydrate metabolism</keyword>
<evidence type="ECO:0000256" key="9">
    <source>
        <dbReference type="ARBA" id="ARBA00023033"/>
    </source>
</evidence>
<reference evidence="18" key="1">
    <citation type="submission" date="2023-06" db="EMBL/GenBank/DDBJ databases">
        <title>Genome-scale phylogeny and comparative genomics of the fungal order Sordariales.</title>
        <authorList>
            <consortium name="Lawrence Berkeley National Laboratory"/>
            <person name="Hensen N."/>
            <person name="Bonometti L."/>
            <person name="Westerberg I."/>
            <person name="Brannstrom I.O."/>
            <person name="Guillou S."/>
            <person name="Cros-Aarteil S."/>
            <person name="Calhoun S."/>
            <person name="Haridas S."/>
            <person name="Kuo A."/>
            <person name="Mondo S."/>
            <person name="Pangilinan J."/>
            <person name="Riley R."/>
            <person name="Labutti K."/>
            <person name="Andreopoulos B."/>
            <person name="Lipzen A."/>
            <person name="Chen C."/>
            <person name="Yanf M."/>
            <person name="Daum C."/>
            <person name="Ng V."/>
            <person name="Clum A."/>
            <person name="Steindorff A."/>
            <person name="Ohm R."/>
            <person name="Martin F."/>
            <person name="Silar P."/>
            <person name="Natvig D."/>
            <person name="Lalanne C."/>
            <person name="Gautier V."/>
            <person name="Ament-Velasquez S.L."/>
            <person name="Kruys A."/>
            <person name="Hutchinson M.I."/>
            <person name="Powell A.J."/>
            <person name="Barry K."/>
            <person name="Miller A.N."/>
            <person name="Grigoriev I.V."/>
            <person name="Debuchy R."/>
            <person name="Gladieux P."/>
            <person name="Thoren M.H."/>
            <person name="Johannesson H."/>
        </authorList>
    </citation>
    <scope>NUCLEOTIDE SEQUENCE</scope>
    <source>
        <strain evidence="18">PSN4</strain>
    </source>
</reference>
<evidence type="ECO:0000256" key="10">
    <source>
        <dbReference type="ARBA" id="ARBA00023157"/>
    </source>
</evidence>
<organism evidence="18 19">
    <name type="scientific">Echria macrotheca</name>
    <dbReference type="NCBI Taxonomy" id="438768"/>
    <lineage>
        <taxon>Eukaryota</taxon>
        <taxon>Fungi</taxon>
        <taxon>Dikarya</taxon>
        <taxon>Ascomycota</taxon>
        <taxon>Pezizomycotina</taxon>
        <taxon>Sordariomycetes</taxon>
        <taxon>Sordariomycetidae</taxon>
        <taxon>Sordariales</taxon>
        <taxon>Schizotheciaceae</taxon>
        <taxon>Echria</taxon>
    </lineage>
</organism>
<keyword evidence="3" id="KW-0964">Secreted</keyword>
<evidence type="ECO:0000256" key="2">
    <source>
        <dbReference type="ARBA" id="ARBA00004613"/>
    </source>
</evidence>
<evidence type="ECO:0000256" key="7">
    <source>
        <dbReference type="ARBA" id="ARBA00023002"/>
    </source>
</evidence>
<keyword evidence="10" id="KW-1015">Disulfide bond</keyword>
<dbReference type="Gene3D" id="2.70.50.70">
    <property type="match status" value="1"/>
</dbReference>
<evidence type="ECO:0000256" key="15">
    <source>
        <dbReference type="ARBA" id="ARBA00047174"/>
    </source>
</evidence>
<evidence type="ECO:0000256" key="6">
    <source>
        <dbReference type="ARBA" id="ARBA00023001"/>
    </source>
</evidence>
<evidence type="ECO:0000256" key="8">
    <source>
        <dbReference type="ARBA" id="ARBA00023008"/>
    </source>
</evidence>
<comment type="cofactor">
    <cofactor evidence="1">
        <name>Cu(2+)</name>
        <dbReference type="ChEBI" id="CHEBI:29036"/>
    </cofactor>
</comment>
<feature type="region of interest" description="Disordered" evidence="16">
    <location>
        <begin position="308"/>
        <end position="371"/>
    </location>
</feature>
<keyword evidence="9" id="KW-0503">Monooxygenase</keyword>
<dbReference type="Pfam" id="PF03443">
    <property type="entry name" value="AA9"/>
    <property type="match status" value="1"/>
</dbReference>
<dbReference type="GO" id="GO:0046872">
    <property type="term" value="F:metal ion binding"/>
    <property type="evidence" value="ECO:0007669"/>
    <property type="project" value="UniProtKB-KW"/>
</dbReference>
<evidence type="ECO:0000259" key="17">
    <source>
        <dbReference type="Pfam" id="PF03443"/>
    </source>
</evidence>
<proteinExistence type="inferred from homology"/>
<dbReference type="InterPro" id="IPR005103">
    <property type="entry name" value="AA9_LPMO"/>
</dbReference>
<evidence type="ECO:0000256" key="12">
    <source>
        <dbReference type="ARBA" id="ARBA00023326"/>
    </source>
</evidence>
<accession>A0AAJ0BJ77</accession>